<evidence type="ECO:0000313" key="3">
    <source>
        <dbReference type="Proteomes" id="UP000450012"/>
    </source>
</evidence>
<organism evidence="2 3">
    <name type="scientific">Duganella rivi</name>
    <dbReference type="NCBI Taxonomy" id="2666083"/>
    <lineage>
        <taxon>Bacteria</taxon>
        <taxon>Pseudomonadati</taxon>
        <taxon>Pseudomonadota</taxon>
        <taxon>Betaproteobacteria</taxon>
        <taxon>Burkholderiales</taxon>
        <taxon>Oxalobacteraceae</taxon>
        <taxon>Telluria group</taxon>
        <taxon>Duganella</taxon>
    </lineage>
</organism>
<proteinExistence type="predicted"/>
<gene>
    <name evidence="2" type="ORF">GTP45_10200</name>
</gene>
<dbReference type="AlphaFoldDB" id="A0A7X4GRA1"/>
<protein>
    <submittedName>
        <fullName evidence="2">DUF1971 domain-containing protein</fullName>
    </submittedName>
</protein>
<dbReference type="Gene3D" id="2.60.120.10">
    <property type="entry name" value="Jelly Rolls"/>
    <property type="match status" value="1"/>
</dbReference>
<feature type="domain" description="TehB/YeaR-like" evidence="1">
    <location>
        <begin position="12"/>
        <end position="89"/>
    </location>
</feature>
<dbReference type="Pfam" id="PF09313">
    <property type="entry name" value="TehB-like"/>
    <property type="match status" value="1"/>
</dbReference>
<accession>A0A7X4GRA1</accession>
<dbReference type="Proteomes" id="UP000450012">
    <property type="component" value="Unassembled WGS sequence"/>
</dbReference>
<dbReference type="SUPFAM" id="SSF51197">
    <property type="entry name" value="Clavaminate synthase-like"/>
    <property type="match status" value="1"/>
</dbReference>
<sequence>MKSIPDTASHYKSTAVFTEDSIPAALQRSHTTAAGVWGRITILEGSLLYRITDARVPAEEVLLTPEQHGVVEPQIEHEVKLVGPVRFQVDFHR</sequence>
<reference evidence="2 3" key="1">
    <citation type="submission" date="2019-12" db="EMBL/GenBank/DDBJ databases">
        <title>Novel species isolated from a subtropical stream in China.</title>
        <authorList>
            <person name="Lu H."/>
        </authorList>
    </citation>
    <scope>NUCLEOTIDE SEQUENCE [LARGE SCALE GENOMIC DNA]</scope>
    <source>
        <strain evidence="2 3">FT55W</strain>
    </source>
</reference>
<dbReference type="InterPro" id="IPR014710">
    <property type="entry name" value="RmlC-like_jellyroll"/>
</dbReference>
<name>A0A7X4GRA1_9BURK</name>
<dbReference type="InterPro" id="IPR015392">
    <property type="entry name" value="TehB/YeaR-like_dom"/>
</dbReference>
<evidence type="ECO:0000259" key="1">
    <source>
        <dbReference type="Pfam" id="PF09313"/>
    </source>
</evidence>
<comment type="caution">
    <text evidence="2">The sequence shown here is derived from an EMBL/GenBank/DDBJ whole genome shotgun (WGS) entry which is preliminary data.</text>
</comment>
<dbReference type="RefSeq" id="WP_161013762.1">
    <property type="nucleotide sequence ID" value="NZ_WWCK01000003.1"/>
</dbReference>
<dbReference type="EMBL" id="WWCK01000003">
    <property type="protein sequence ID" value="MYM67202.1"/>
    <property type="molecule type" value="Genomic_DNA"/>
</dbReference>
<evidence type="ECO:0000313" key="2">
    <source>
        <dbReference type="EMBL" id="MYM67202.1"/>
    </source>
</evidence>
<keyword evidence="3" id="KW-1185">Reference proteome</keyword>